<evidence type="ECO:0000313" key="12">
    <source>
        <dbReference type="Proteomes" id="UP000433493"/>
    </source>
</evidence>
<feature type="domain" description="Rieske" evidence="10">
    <location>
        <begin position="71"/>
        <end position="161"/>
    </location>
</feature>
<keyword evidence="5" id="KW-0408">Iron</keyword>
<sequence length="162" mass="16586">MMIERLPSETFHRQQAEALASPATAPTTSRRAFIRNTALVGGGTAAALLLSACTGDGESAETASEPSEPINFPAAEVPVGGGVVLTKHEVVVTQPEAGNYLAFSAICTHKGCVLTSVEERGAYCGCHSSYFDITTGMPVAGPAQAPLPSIPVTVSADTLIIG</sequence>
<evidence type="ECO:0000259" key="10">
    <source>
        <dbReference type="PROSITE" id="PS51296"/>
    </source>
</evidence>
<dbReference type="InterPro" id="IPR014349">
    <property type="entry name" value="Rieske_Fe-S_prot"/>
</dbReference>
<evidence type="ECO:0000256" key="3">
    <source>
        <dbReference type="ARBA" id="ARBA00022714"/>
    </source>
</evidence>
<evidence type="ECO:0000256" key="7">
    <source>
        <dbReference type="ARBA" id="ARBA00023157"/>
    </source>
</evidence>
<evidence type="ECO:0000256" key="2">
    <source>
        <dbReference type="ARBA" id="ARBA00015816"/>
    </source>
</evidence>
<comment type="caution">
    <text evidence="11">The sequence shown here is derived from an EMBL/GenBank/DDBJ whole genome shotgun (WGS) entry which is preliminary data.</text>
</comment>
<dbReference type="CDD" id="cd03467">
    <property type="entry name" value="Rieske"/>
    <property type="match status" value="1"/>
</dbReference>
<dbReference type="InterPro" id="IPR005805">
    <property type="entry name" value="Rieske_Fe-S_prot_C"/>
</dbReference>
<dbReference type="SUPFAM" id="SSF50022">
    <property type="entry name" value="ISP domain"/>
    <property type="match status" value="1"/>
</dbReference>
<dbReference type="Pfam" id="PF00355">
    <property type="entry name" value="Rieske"/>
    <property type="match status" value="1"/>
</dbReference>
<evidence type="ECO:0000256" key="8">
    <source>
        <dbReference type="ARBA" id="ARBA00029586"/>
    </source>
</evidence>
<proteinExistence type="predicted"/>
<name>A0A7J5BCU3_9MICO</name>
<evidence type="ECO:0000256" key="4">
    <source>
        <dbReference type="ARBA" id="ARBA00022723"/>
    </source>
</evidence>
<keyword evidence="3" id="KW-0001">2Fe-2S</keyword>
<dbReference type="PRINTS" id="PR00162">
    <property type="entry name" value="RIESKE"/>
</dbReference>
<organism evidence="11 12">
    <name type="scientific">Gulosibacter chungangensis</name>
    <dbReference type="NCBI Taxonomy" id="979746"/>
    <lineage>
        <taxon>Bacteria</taxon>
        <taxon>Bacillati</taxon>
        <taxon>Actinomycetota</taxon>
        <taxon>Actinomycetes</taxon>
        <taxon>Micrococcales</taxon>
        <taxon>Microbacteriaceae</taxon>
        <taxon>Gulosibacter</taxon>
    </lineage>
</organism>
<comment type="cofactor">
    <cofactor evidence="9">
        <name>[2Fe-2S] cluster</name>
        <dbReference type="ChEBI" id="CHEBI:190135"/>
    </cofactor>
</comment>
<dbReference type="GO" id="GO:0016705">
    <property type="term" value="F:oxidoreductase activity, acting on paired donors, with incorporation or reduction of molecular oxygen"/>
    <property type="evidence" value="ECO:0007669"/>
    <property type="project" value="UniProtKB-ARBA"/>
</dbReference>
<dbReference type="GO" id="GO:0046872">
    <property type="term" value="F:metal ion binding"/>
    <property type="evidence" value="ECO:0007669"/>
    <property type="project" value="UniProtKB-KW"/>
</dbReference>
<dbReference type="GO" id="GO:0004497">
    <property type="term" value="F:monooxygenase activity"/>
    <property type="evidence" value="ECO:0007669"/>
    <property type="project" value="UniProtKB-ARBA"/>
</dbReference>
<dbReference type="GO" id="GO:0051537">
    <property type="term" value="F:2 iron, 2 sulfur cluster binding"/>
    <property type="evidence" value="ECO:0007669"/>
    <property type="project" value="UniProtKB-KW"/>
</dbReference>
<keyword evidence="6" id="KW-0411">Iron-sulfur</keyword>
<evidence type="ECO:0000256" key="9">
    <source>
        <dbReference type="ARBA" id="ARBA00034078"/>
    </source>
</evidence>
<dbReference type="Proteomes" id="UP000433493">
    <property type="component" value="Unassembled WGS sequence"/>
</dbReference>
<keyword evidence="7" id="KW-1015">Disulfide bond</keyword>
<protein>
    <recommendedName>
        <fullName evidence="2">Cytochrome bc1 complex Rieske iron-sulfur subunit</fullName>
    </recommendedName>
    <alternativeName>
        <fullName evidence="8">Cytochrome bc1 reductase complex subunit QcrA</fullName>
    </alternativeName>
</protein>
<evidence type="ECO:0000256" key="1">
    <source>
        <dbReference type="ARBA" id="ARBA00002494"/>
    </source>
</evidence>
<reference evidence="11 12" key="1">
    <citation type="submission" date="2019-09" db="EMBL/GenBank/DDBJ databases">
        <title>Phylogeny of genus Pseudoclavibacter and closely related genus.</title>
        <authorList>
            <person name="Li Y."/>
        </authorList>
    </citation>
    <scope>NUCLEOTIDE SEQUENCE [LARGE SCALE GENOMIC DNA]</scope>
    <source>
        <strain evidence="11 12">KCTC 13959</strain>
    </source>
</reference>
<dbReference type="AlphaFoldDB" id="A0A7J5BCU3"/>
<keyword evidence="12" id="KW-1185">Reference proteome</keyword>
<dbReference type="RefSeq" id="WP_158051845.1">
    <property type="nucleotide sequence ID" value="NZ_WBKB01000003.1"/>
</dbReference>
<evidence type="ECO:0000256" key="5">
    <source>
        <dbReference type="ARBA" id="ARBA00023004"/>
    </source>
</evidence>
<gene>
    <name evidence="11" type="ORF">F8O05_05940</name>
</gene>
<dbReference type="EMBL" id="WBKB01000003">
    <property type="protein sequence ID" value="KAB1643429.1"/>
    <property type="molecule type" value="Genomic_DNA"/>
</dbReference>
<dbReference type="GO" id="GO:0016020">
    <property type="term" value="C:membrane"/>
    <property type="evidence" value="ECO:0007669"/>
    <property type="project" value="InterPro"/>
</dbReference>
<dbReference type="Gene3D" id="2.102.10.10">
    <property type="entry name" value="Rieske [2Fe-2S] iron-sulphur domain"/>
    <property type="match status" value="1"/>
</dbReference>
<evidence type="ECO:0000313" key="11">
    <source>
        <dbReference type="EMBL" id="KAB1643429.1"/>
    </source>
</evidence>
<comment type="function">
    <text evidence="1">Iron-sulfur subunit of the cytochrome bc1 complex, an essential component of the respiratory electron transport chain required for ATP synthesis. The bc1 complex catalyzes the oxidation of menaquinol and the reduction of cytochrome c in the respiratory chain. The bc1 complex operates through a Q-cycle mechanism that couples electron transfer to generation of the proton gradient that drives ATP synthesis.</text>
</comment>
<dbReference type="InterPro" id="IPR017941">
    <property type="entry name" value="Rieske_2Fe-2S"/>
</dbReference>
<dbReference type="PANTHER" id="PTHR10134">
    <property type="entry name" value="CYTOCHROME B-C1 COMPLEX SUBUNIT RIESKE, MITOCHONDRIAL"/>
    <property type="match status" value="1"/>
</dbReference>
<dbReference type="PROSITE" id="PS51296">
    <property type="entry name" value="RIESKE"/>
    <property type="match status" value="1"/>
</dbReference>
<dbReference type="InterPro" id="IPR036922">
    <property type="entry name" value="Rieske_2Fe-2S_sf"/>
</dbReference>
<evidence type="ECO:0000256" key="6">
    <source>
        <dbReference type="ARBA" id="ARBA00023014"/>
    </source>
</evidence>
<keyword evidence="4" id="KW-0479">Metal-binding</keyword>
<dbReference type="OrthoDB" id="25106at2"/>
<accession>A0A7J5BCU3</accession>